<evidence type="ECO:0000256" key="1">
    <source>
        <dbReference type="ARBA" id="ARBA00004651"/>
    </source>
</evidence>
<comment type="similarity">
    <text evidence="2">Belongs to the NrfD family.</text>
</comment>
<keyword evidence="5 7" id="KW-1133">Transmembrane helix</keyword>
<feature type="transmembrane region" description="Helical" evidence="7">
    <location>
        <begin position="367"/>
        <end position="387"/>
    </location>
</feature>
<dbReference type="InterPro" id="IPR054900">
    <property type="entry name" value="sulf_resp_HmcC"/>
</dbReference>
<evidence type="ECO:0000256" key="7">
    <source>
        <dbReference type="SAM" id="Phobius"/>
    </source>
</evidence>
<evidence type="ECO:0000256" key="5">
    <source>
        <dbReference type="ARBA" id="ARBA00022989"/>
    </source>
</evidence>
<accession>A0A6L2R6L4</accession>
<dbReference type="AlphaFoldDB" id="A0A6L2R6L4"/>
<feature type="transmembrane region" description="Helical" evidence="7">
    <location>
        <begin position="263"/>
        <end position="281"/>
    </location>
</feature>
<evidence type="ECO:0000256" key="6">
    <source>
        <dbReference type="ARBA" id="ARBA00023136"/>
    </source>
</evidence>
<comment type="subcellular location">
    <subcellularLocation>
        <location evidence="1">Cell membrane</location>
        <topology evidence="1">Multi-pass membrane protein</topology>
    </subcellularLocation>
</comment>
<evidence type="ECO:0000313" key="8">
    <source>
        <dbReference type="EMBL" id="GFH63114.1"/>
    </source>
</evidence>
<dbReference type="GO" id="GO:0005886">
    <property type="term" value="C:plasma membrane"/>
    <property type="evidence" value="ECO:0007669"/>
    <property type="project" value="UniProtKB-SubCell"/>
</dbReference>
<keyword evidence="4 7" id="KW-0812">Transmembrane</keyword>
<sequence length="404" mass="45517">MAHHNIIIPTKDKLFNLGEFSLRRPGNLVTAVILAVGLIITVIRFTQGIGSVTNLSDVQPWGMWIGFDLLCGVCLAAGGYFTTVGCYVMGMKHFHSAVRPAVTTAFLGYAFVVIALLYDLGHPLRLPYMFFFPGTTSVLFEVGLCVATYLTVLFVEFSIAPMEWLAGKFPFLLNWRKLVIRCTIILTIFGVTLSTLHQSSLGALYLIAPGKVHPLWYSPFMPMFFFVSSMAAGASMVIFEGMFAHKGVHHYMDATHLREADEIVFSFSKAASFILFAYFMIKFTDMLVQANLPYLVSGYGLWWLVEMLFFILMPALLYAKGSRERNLKLCRFAAANTVLGIVLNRFNVSMIAFNYALPSAERYFPSIWEICISVFVVTMVVTAYRFIVYHMPVLYEHPDFKDAH</sequence>
<evidence type="ECO:0000256" key="3">
    <source>
        <dbReference type="ARBA" id="ARBA00022475"/>
    </source>
</evidence>
<reference evidence="8 9" key="1">
    <citation type="journal article" date="2020" name="ISME J.">
        <title>Parallel Reductive Genome Evolution in Desulfovibrio Ectosymbionts Independently Acquired by Trichonympha Protists in the Termite Gut.</title>
        <authorList>
            <person name="Takeuchi M."/>
            <person name="Kuwahara H."/>
            <person name="Murakami T."/>
            <person name="Takahashi K."/>
            <person name="Kajitani R."/>
            <person name="Toyoda A."/>
            <person name="Itoh T."/>
            <person name="Ohkuma M."/>
            <person name="Hongoh Y."/>
        </authorList>
    </citation>
    <scope>NUCLEOTIDE SEQUENCE [LARGE SCALE GENOMIC DNA]</scope>
    <source>
        <strain evidence="8">ZnDsv-02</strain>
    </source>
</reference>
<organism evidence="8 9">
    <name type="scientific">Candidatus Desulfovibrio kirbyi</name>
    <dbReference type="NCBI Taxonomy" id="2696086"/>
    <lineage>
        <taxon>Bacteria</taxon>
        <taxon>Pseudomonadati</taxon>
        <taxon>Thermodesulfobacteriota</taxon>
        <taxon>Desulfovibrionia</taxon>
        <taxon>Desulfovibrionales</taxon>
        <taxon>Desulfovibrionaceae</taxon>
        <taxon>Desulfovibrio</taxon>
    </lineage>
</organism>
<dbReference type="NCBIfam" id="NF045714">
    <property type="entry name" value="sulf_resp_HmcC"/>
    <property type="match status" value="1"/>
</dbReference>
<feature type="transmembrane region" description="Helical" evidence="7">
    <location>
        <begin position="138"/>
        <end position="157"/>
    </location>
</feature>
<keyword evidence="3" id="KW-1003">Cell membrane</keyword>
<dbReference type="Proteomes" id="UP000505077">
    <property type="component" value="Unassembled WGS sequence"/>
</dbReference>
<feature type="transmembrane region" description="Helical" evidence="7">
    <location>
        <begin position="220"/>
        <end position="243"/>
    </location>
</feature>
<feature type="transmembrane region" description="Helical" evidence="7">
    <location>
        <begin position="301"/>
        <end position="319"/>
    </location>
</feature>
<feature type="transmembrane region" description="Helical" evidence="7">
    <location>
        <begin position="331"/>
        <end position="355"/>
    </location>
</feature>
<dbReference type="Pfam" id="PF03916">
    <property type="entry name" value="NrfD"/>
    <property type="match status" value="1"/>
</dbReference>
<feature type="transmembrane region" description="Helical" evidence="7">
    <location>
        <begin position="178"/>
        <end position="208"/>
    </location>
</feature>
<feature type="transmembrane region" description="Helical" evidence="7">
    <location>
        <begin position="28"/>
        <end position="49"/>
    </location>
</feature>
<dbReference type="EMBL" id="BLLL01000009">
    <property type="protein sequence ID" value="GFH63114.1"/>
    <property type="molecule type" value="Genomic_DNA"/>
</dbReference>
<feature type="transmembrane region" description="Helical" evidence="7">
    <location>
        <begin position="101"/>
        <end position="118"/>
    </location>
</feature>
<evidence type="ECO:0000256" key="4">
    <source>
        <dbReference type="ARBA" id="ARBA00022692"/>
    </source>
</evidence>
<evidence type="ECO:0000313" key="9">
    <source>
        <dbReference type="Proteomes" id="UP000505077"/>
    </source>
</evidence>
<gene>
    <name evidence="8" type="primary">hmcC</name>
    <name evidence="8" type="ORF">ZNDK_0885</name>
</gene>
<feature type="transmembrane region" description="Helical" evidence="7">
    <location>
        <begin position="61"/>
        <end position="89"/>
    </location>
</feature>
<name>A0A6L2R6L4_9BACT</name>
<proteinExistence type="inferred from homology"/>
<dbReference type="PANTHER" id="PTHR30074">
    <property type="entry name" value="FORMATE DEHYDROGENASE, NITRATE-INDUCIBLE, CYTOCHROME B556 FDN SUBUNIT"/>
    <property type="match status" value="1"/>
</dbReference>
<protein>
    <submittedName>
        <fullName evidence="8">High-molecular-weight cytochrome c subunit C</fullName>
    </submittedName>
</protein>
<comment type="caution">
    <text evidence="8">The sequence shown here is derived from an EMBL/GenBank/DDBJ whole genome shotgun (WGS) entry which is preliminary data.</text>
</comment>
<dbReference type="GO" id="GO:0009061">
    <property type="term" value="P:anaerobic respiration"/>
    <property type="evidence" value="ECO:0007669"/>
    <property type="project" value="TreeGrafter"/>
</dbReference>
<keyword evidence="6 7" id="KW-0472">Membrane</keyword>
<dbReference type="PANTHER" id="PTHR30074:SF4">
    <property type="entry name" value="NI_FE-HYDROGENASE 2 B-TYPE CYTOCHROME SUBUNIT-RELATED"/>
    <property type="match status" value="1"/>
</dbReference>
<evidence type="ECO:0000256" key="2">
    <source>
        <dbReference type="ARBA" id="ARBA00008929"/>
    </source>
</evidence>
<dbReference type="InterPro" id="IPR005614">
    <property type="entry name" value="NrfD-like"/>
</dbReference>
<dbReference type="InterPro" id="IPR051817">
    <property type="entry name" value="FDH_cytochrome_b556_subunit"/>
</dbReference>